<keyword evidence="1" id="KW-1133">Transmembrane helix</keyword>
<feature type="transmembrane region" description="Helical" evidence="1">
    <location>
        <begin position="120"/>
        <end position="139"/>
    </location>
</feature>
<dbReference type="EMBL" id="AY170919">
    <property type="protein sequence ID" value="AAN64584.1"/>
    <property type="molecule type" value="Genomic_DNA"/>
</dbReference>
<sequence>MLLNNIFNAKTARIWNSLSRQYHPFQTSKAVASVFNVNDALARGRRGFCNSKKLQGPLEWSNYREVGRTLVDKQLVDNRFKYDVNAITQLPKPYEQHIDKVVVSKALGFSPLFKYYVDPLSMVKFASKYVLSLRFFFIYMARTTFQAVRPLLAFCVFGEIMKLILANISGGVPAFLFSFVLAFEVLYFFLQCYISYTFLTMFFTVMF</sequence>
<protein>
    <submittedName>
        <fullName evidence="2">Uncharacterized protein</fullName>
    </submittedName>
</protein>
<name>Q8IS00_BABBO</name>
<evidence type="ECO:0000313" key="2">
    <source>
        <dbReference type="EMBL" id="AAN64584.1"/>
    </source>
</evidence>
<feature type="transmembrane region" description="Helical" evidence="1">
    <location>
        <begin position="185"/>
        <end position="205"/>
    </location>
</feature>
<dbReference type="VEuPathDB" id="PiroplasmaDB:BBOV_IV008130"/>
<evidence type="ECO:0000256" key="1">
    <source>
        <dbReference type="SAM" id="Phobius"/>
    </source>
</evidence>
<feature type="transmembrane region" description="Helical" evidence="1">
    <location>
        <begin position="151"/>
        <end position="179"/>
    </location>
</feature>
<accession>Q8IS00</accession>
<proteinExistence type="predicted"/>
<keyword evidence="1" id="KW-0812">Transmembrane</keyword>
<dbReference type="AlphaFoldDB" id="Q8IS00"/>
<keyword evidence="1" id="KW-0472">Membrane</keyword>
<reference evidence="2" key="1">
    <citation type="submission" date="2002-08" db="EMBL/GenBank/DDBJ databases">
        <authorList>
            <person name="Silins G."/>
            <person name="Blakeley R."/>
            <person name="Riddles P."/>
        </authorList>
    </citation>
    <scope>NUCLEOTIDE SEQUENCE</scope>
</reference>
<organism evidence="2">
    <name type="scientific">Babesia bovis</name>
    <dbReference type="NCBI Taxonomy" id="5865"/>
    <lineage>
        <taxon>Eukaryota</taxon>
        <taxon>Sar</taxon>
        <taxon>Alveolata</taxon>
        <taxon>Apicomplexa</taxon>
        <taxon>Aconoidasida</taxon>
        <taxon>Piroplasmida</taxon>
        <taxon>Babesiidae</taxon>
        <taxon>Babesia</taxon>
    </lineage>
</organism>